<evidence type="ECO:0000313" key="3">
    <source>
        <dbReference type="Proteomes" id="UP000198881"/>
    </source>
</evidence>
<protein>
    <submittedName>
        <fullName evidence="2">TIGR03083 family protein</fullName>
    </submittedName>
</protein>
<proteinExistence type="predicted"/>
<reference evidence="2 3" key="1">
    <citation type="submission" date="2016-10" db="EMBL/GenBank/DDBJ databases">
        <authorList>
            <person name="de Groot N.N."/>
        </authorList>
    </citation>
    <scope>NUCLEOTIDE SEQUENCE [LARGE SCALE GENOMIC DNA]</scope>
    <source>
        <strain evidence="2 3">CGMCC 1.7054</strain>
    </source>
</reference>
<name>A0A1I7MQA8_9MICC</name>
<organism evidence="2 3">
    <name type="scientific">Micrococcus terreus</name>
    <dbReference type="NCBI Taxonomy" id="574650"/>
    <lineage>
        <taxon>Bacteria</taxon>
        <taxon>Bacillati</taxon>
        <taxon>Actinomycetota</taxon>
        <taxon>Actinomycetes</taxon>
        <taxon>Micrococcales</taxon>
        <taxon>Micrococcaceae</taxon>
        <taxon>Micrococcus</taxon>
    </lineage>
</organism>
<dbReference type="Proteomes" id="UP000198881">
    <property type="component" value="Unassembled WGS sequence"/>
</dbReference>
<feature type="domain" description="Mycothiol-dependent maleylpyruvate isomerase metal-binding" evidence="1">
    <location>
        <begin position="13"/>
        <end position="104"/>
    </location>
</feature>
<dbReference type="STRING" id="574650.SAMN04487966_109116"/>
<sequence>MIEWDRDRVWQAVREERARLAADLEHLTEEQWHCRSHSAAWTVEQTLAHLTAGASLGRLAWLRSMIGARFNADVHNQRRLEEHLRRTPRETWERFAAVVDSRVEPARTTWAWLGEVIVHGTDIRFPLGIDSAPDTDAVTYVAQHFAERDFAVHSSTMVEELELAATDAPFHHGQGPRVEGPVLDLLMVMSGRSAFLPNLTGPGVPTLRQRLAL</sequence>
<dbReference type="Pfam" id="PF11716">
    <property type="entry name" value="MDMPI_N"/>
    <property type="match status" value="1"/>
</dbReference>
<evidence type="ECO:0000313" key="2">
    <source>
        <dbReference type="EMBL" id="SFV24088.1"/>
    </source>
</evidence>
<accession>A0A1I7MQA8</accession>
<dbReference type="Gene3D" id="1.20.120.450">
    <property type="entry name" value="dinb family like domain"/>
    <property type="match status" value="1"/>
</dbReference>
<dbReference type="SUPFAM" id="SSF109854">
    <property type="entry name" value="DinB/YfiT-like putative metalloenzymes"/>
    <property type="match status" value="1"/>
</dbReference>
<dbReference type="AlphaFoldDB" id="A0A1I7MQA8"/>
<dbReference type="InterPro" id="IPR017517">
    <property type="entry name" value="Maleyloyr_isom"/>
</dbReference>
<dbReference type="GO" id="GO:0046872">
    <property type="term" value="F:metal ion binding"/>
    <property type="evidence" value="ECO:0007669"/>
    <property type="project" value="InterPro"/>
</dbReference>
<dbReference type="NCBIfam" id="TIGR03083">
    <property type="entry name" value="maleylpyruvate isomerase family mycothiol-dependent enzyme"/>
    <property type="match status" value="1"/>
</dbReference>
<dbReference type="EMBL" id="FPCG01000009">
    <property type="protein sequence ID" value="SFV24088.1"/>
    <property type="molecule type" value="Genomic_DNA"/>
</dbReference>
<dbReference type="InterPro" id="IPR024344">
    <property type="entry name" value="MDMPI_metal-binding"/>
</dbReference>
<evidence type="ECO:0000259" key="1">
    <source>
        <dbReference type="Pfam" id="PF11716"/>
    </source>
</evidence>
<keyword evidence="3" id="KW-1185">Reference proteome</keyword>
<gene>
    <name evidence="2" type="ORF">SAMN04487966_109116</name>
</gene>
<dbReference type="InterPro" id="IPR034660">
    <property type="entry name" value="DinB/YfiT-like"/>
</dbReference>